<dbReference type="Proteomes" id="UP000292957">
    <property type="component" value="Unassembled WGS sequence"/>
</dbReference>
<keyword evidence="2" id="KW-1133">Transmembrane helix</keyword>
<feature type="transmembrane region" description="Helical" evidence="2">
    <location>
        <begin position="79"/>
        <end position="109"/>
    </location>
</feature>
<feature type="region of interest" description="Disordered" evidence="1">
    <location>
        <begin position="193"/>
        <end position="217"/>
    </location>
</feature>
<evidence type="ECO:0000313" key="3">
    <source>
        <dbReference type="EMBL" id="TBU21448.1"/>
    </source>
</evidence>
<keyword evidence="2" id="KW-0812">Transmembrane</keyword>
<accession>A0A4Q9M5X0</accession>
<sequence length="217" mass="23569">VDHRFTCPLEDLIWGWSLDGNTGLPGGMYGGTPYGIAASMLSLSVNLFATIIVGYKAWKLKRFLRQFKVSGDRTIQMERLFSVLVESGMVYCIIWIDSMFYLQIFVVAWQVHAGSAVQGEPTFDGKFGYSINGGLVPVIAIYPTDVIILVAQNRPLMDKAFGGGAVNAPEPSCLGGIRVSSATVLHIARQGVQVRDGSEESSMHTADERNMESSGIA</sequence>
<keyword evidence="2" id="KW-0472">Membrane</keyword>
<proteinExistence type="predicted"/>
<feature type="compositionally biased region" description="Basic and acidic residues" evidence="1">
    <location>
        <begin position="196"/>
        <end position="211"/>
    </location>
</feature>
<protein>
    <submittedName>
        <fullName evidence="3">Uncharacterized protein</fullName>
    </submittedName>
</protein>
<dbReference type="EMBL" id="ML143606">
    <property type="protein sequence ID" value="TBU21448.1"/>
    <property type="molecule type" value="Genomic_DNA"/>
</dbReference>
<name>A0A4Q9M5X0_9APHY</name>
<feature type="non-terminal residue" evidence="3">
    <location>
        <position position="1"/>
    </location>
</feature>
<feature type="transmembrane region" description="Helical" evidence="2">
    <location>
        <begin position="129"/>
        <end position="151"/>
    </location>
</feature>
<evidence type="ECO:0000256" key="2">
    <source>
        <dbReference type="SAM" id="Phobius"/>
    </source>
</evidence>
<evidence type="ECO:0000256" key="1">
    <source>
        <dbReference type="SAM" id="MobiDB-lite"/>
    </source>
</evidence>
<gene>
    <name evidence="3" type="ORF">BD311DRAFT_831421</name>
</gene>
<reference evidence="3" key="1">
    <citation type="submission" date="2019-01" db="EMBL/GenBank/DDBJ databases">
        <title>Draft genome sequences of three monokaryotic isolates of the white-rot basidiomycete fungus Dichomitus squalens.</title>
        <authorList>
            <consortium name="DOE Joint Genome Institute"/>
            <person name="Lopez S.C."/>
            <person name="Andreopoulos B."/>
            <person name="Pangilinan J."/>
            <person name="Lipzen A."/>
            <person name="Riley R."/>
            <person name="Ahrendt S."/>
            <person name="Ng V."/>
            <person name="Barry K."/>
            <person name="Daum C."/>
            <person name="Grigoriev I.V."/>
            <person name="Hilden K.S."/>
            <person name="Makela M.R."/>
            <person name="de Vries R.P."/>
        </authorList>
    </citation>
    <scope>NUCLEOTIDE SEQUENCE [LARGE SCALE GENOMIC DNA]</scope>
    <source>
        <strain evidence="3">OM18370.1</strain>
    </source>
</reference>
<organism evidence="3">
    <name type="scientific">Dichomitus squalens</name>
    <dbReference type="NCBI Taxonomy" id="114155"/>
    <lineage>
        <taxon>Eukaryota</taxon>
        <taxon>Fungi</taxon>
        <taxon>Dikarya</taxon>
        <taxon>Basidiomycota</taxon>
        <taxon>Agaricomycotina</taxon>
        <taxon>Agaricomycetes</taxon>
        <taxon>Polyporales</taxon>
        <taxon>Polyporaceae</taxon>
        <taxon>Dichomitus</taxon>
    </lineage>
</organism>
<dbReference type="OrthoDB" id="2757163at2759"/>
<dbReference type="AlphaFoldDB" id="A0A4Q9M5X0"/>
<feature type="transmembrane region" description="Helical" evidence="2">
    <location>
        <begin position="34"/>
        <end position="58"/>
    </location>
</feature>